<dbReference type="NCBIfam" id="NF042945">
    <property type="entry name" value="DUF4297_antiphage"/>
    <property type="match status" value="1"/>
</dbReference>
<protein>
    <recommendedName>
        <fullName evidence="3">CD-NTase associated protein 4-like DNA endonuclease domain-containing protein</fullName>
    </recommendedName>
</protein>
<reference evidence="1 2" key="1">
    <citation type="submission" date="2017-05" db="EMBL/GenBank/DDBJ databases">
        <title>Vagococcus spp. assemblies.</title>
        <authorList>
            <person name="Gulvik C.A."/>
        </authorList>
    </citation>
    <scope>NUCLEOTIDE SEQUENCE [LARGE SCALE GENOMIC DNA]</scope>
    <source>
        <strain evidence="1 2">CCUG 41755</strain>
    </source>
</reference>
<evidence type="ECO:0008006" key="3">
    <source>
        <dbReference type="Google" id="ProtNLM"/>
    </source>
</evidence>
<keyword evidence="2" id="KW-1185">Reference proteome</keyword>
<comment type="caution">
    <text evidence="1">The sequence shown here is derived from an EMBL/GenBank/DDBJ whole genome shotgun (WGS) entry which is preliminary data.</text>
</comment>
<name>A0A430A7I2_9ENTE</name>
<proteinExistence type="predicted"/>
<dbReference type="AlphaFoldDB" id="A0A430A7I2"/>
<gene>
    <name evidence="1" type="ORF">CBF31_04965</name>
</gene>
<evidence type="ECO:0000313" key="2">
    <source>
        <dbReference type="Proteomes" id="UP000287101"/>
    </source>
</evidence>
<dbReference type="OrthoDB" id="8403777at2"/>
<accession>A0A430A7I2</accession>
<dbReference type="Proteomes" id="UP000287101">
    <property type="component" value="Unassembled WGS sequence"/>
</dbReference>
<sequence>MTNRSAKATIKGYQYQFNLSILEILKLKALTDEVTIEGVEDIDITEESGELEAIQIKYYEGTKYSPSIIAKPIRWMLKDFSENFNKDRRYKIYGYYSNSDKIFNQESEKIYVDLEDFKNKFLIYTKDSKIPEDEKVPDDVKIPGKPGYYKRSIKYHEESDINLSDQYLEKFISRLEINVKAKEFKELENDIIKEFIEMFSCDKHEAKIYFEKAKAIISELAIGGDGNNKISKEVFLESLKNNKRKLYNIWMIDELNIRQYEKKVKHNLNLTQMNLSPNERFFIIEIDKLITNVEIKVLLQEISKKLSVIPNGKRKLESFCPYFFLRGISNERLAVIKKLFDQDGENLIDGYKYKDSDFDTEFIKRRPSVEHPIKYKFCNSIMDLDSTINSLEKTREIFEFYYTDSLDKKYNHRHELIRINSTNDIRKLI</sequence>
<organism evidence="1 2">
    <name type="scientific">Vagococcus fessus</name>
    <dbReference type="NCBI Taxonomy" id="120370"/>
    <lineage>
        <taxon>Bacteria</taxon>
        <taxon>Bacillati</taxon>
        <taxon>Bacillota</taxon>
        <taxon>Bacilli</taxon>
        <taxon>Lactobacillales</taxon>
        <taxon>Enterococcaceae</taxon>
        <taxon>Vagococcus</taxon>
    </lineage>
</organism>
<dbReference type="EMBL" id="NGJY01000002">
    <property type="protein sequence ID" value="RSU03070.1"/>
    <property type="molecule type" value="Genomic_DNA"/>
</dbReference>
<evidence type="ECO:0000313" key="1">
    <source>
        <dbReference type="EMBL" id="RSU03070.1"/>
    </source>
</evidence>
<dbReference type="RefSeq" id="WP_126831283.1">
    <property type="nucleotide sequence ID" value="NZ_CBCRYB010000004.1"/>
</dbReference>